<keyword evidence="4 6" id="KW-1133">Transmembrane helix</keyword>
<proteinExistence type="predicted"/>
<dbReference type="InterPro" id="IPR051791">
    <property type="entry name" value="Pra-immunoreactive"/>
</dbReference>
<protein>
    <submittedName>
        <fullName evidence="8">RDD domain containing protein</fullName>
    </submittedName>
</protein>
<evidence type="ECO:0000313" key="9">
    <source>
        <dbReference type="Proteomes" id="UP000011135"/>
    </source>
</evidence>
<name>L8JQA1_9BACT</name>
<accession>L8JQA1</accession>
<evidence type="ECO:0000256" key="6">
    <source>
        <dbReference type="SAM" id="Phobius"/>
    </source>
</evidence>
<organism evidence="8 9">
    <name type="scientific">Fulvivirga imtechensis AK7</name>
    <dbReference type="NCBI Taxonomy" id="1237149"/>
    <lineage>
        <taxon>Bacteria</taxon>
        <taxon>Pseudomonadati</taxon>
        <taxon>Bacteroidota</taxon>
        <taxon>Cytophagia</taxon>
        <taxon>Cytophagales</taxon>
        <taxon>Fulvivirgaceae</taxon>
        <taxon>Fulvivirga</taxon>
    </lineage>
</organism>
<dbReference type="GO" id="GO:0005886">
    <property type="term" value="C:plasma membrane"/>
    <property type="evidence" value="ECO:0007669"/>
    <property type="project" value="UniProtKB-SubCell"/>
</dbReference>
<gene>
    <name evidence="8" type="ORF">C900_03160</name>
</gene>
<keyword evidence="2" id="KW-1003">Cell membrane</keyword>
<keyword evidence="5 6" id="KW-0472">Membrane</keyword>
<keyword evidence="9" id="KW-1185">Reference proteome</keyword>
<dbReference type="Proteomes" id="UP000011135">
    <property type="component" value="Unassembled WGS sequence"/>
</dbReference>
<evidence type="ECO:0000313" key="8">
    <source>
        <dbReference type="EMBL" id="ELR71030.1"/>
    </source>
</evidence>
<dbReference type="PATRIC" id="fig|1237149.3.peg.2919"/>
<feature type="transmembrane region" description="Helical" evidence="6">
    <location>
        <begin position="20"/>
        <end position="49"/>
    </location>
</feature>
<dbReference type="STRING" id="1237149.C900_03160"/>
<dbReference type="OrthoDB" id="9793824at2"/>
<evidence type="ECO:0000256" key="5">
    <source>
        <dbReference type="ARBA" id="ARBA00023136"/>
    </source>
</evidence>
<evidence type="ECO:0000256" key="1">
    <source>
        <dbReference type="ARBA" id="ARBA00004651"/>
    </source>
</evidence>
<dbReference type="PANTHER" id="PTHR36115:SF9">
    <property type="entry name" value="LMO1584 PROTEIN"/>
    <property type="match status" value="1"/>
</dbReference>
<evidence type="ECO:0000256" key="2">
    <source>
        <dbReference type="ARBA" id="ARBA00022475"/>
    </source>
</evidence>
<feature type="domain" description="RDD" evidence="7">
    <location>
        <begin position="17"/>
        <end position="162"/>
    </location>
</feature>
<dbReference type="RefSeq" id="WP_009580512.1">
    <property type="nucleotide sequence ID" value="NZ_AMZN01000046.1"/>
</dbReference>
<reference evidence="8 9" key="1">
    <citation type="submission" date="2012-12" db="EMBL/GenBank/DDBJ databases">
        <title>Genome assembly of Fulvivirga imtechensis AK7.</title>
        <authorList>
            <person name="Nupur N."/>
            <person name="Khatri I."/>
            <person name="Kumar R."/>
            <person name="Subramanian S."/>
            <person name="Pinnaka A."/>
        </authorList>
    </citation>
    <scope>NUCLEOTIDE SEQUENCE [LARGE SCALE GENOMIC DNA]</scope>
    <source>
        <strain evidence="8 9">AK7</strain>
    </source>
</reference>
<dbReference type="InterPro" id="IPR010432">
    <property type="entry name" value="RDD"/>
</dbReference>
<feature type="transmembrane region" description="Helical" evidence="6">
    <location>
        <begin position="131"/>
        <end position="150"/>
    </location>
</feature>
<evidence type="ECO:0000256" key="4">
    <source>
        <dbReference type="ARBA" id="ARBA00022989"/>
    </source>
</evidence>
<dbReference type="AlphaFoldDB" id="L8JQA1"/>
<sequence length="170" mass="18517">MDTTLDSPVSTHAPTEYAGFWLRFVAYIIDAIILGIAHWIIIMPILGLLGFSAYGTFPGGEMSDEEIAGFASLFAGSMMIIQLINIVLYWLYFALMESSSKQATIGKIALGLRVTDMHGERIGFGQATGRYFGKIVSGIILLIGYIMAGFTEKKQALHDILASTLVVKSN</sequence>
<feature type="transmembrane region" description="Helical" evidence="6">
    <location>
        <begin position="70"/>
        <end position="92"/>
    </location>
</feature>
<dbReference type="EMBL" id="AMZN01000046">
    <property type="protein sequence ID" value="ELR71030.1"/>
    <property type="molecule type" value="Genomic_DNA"/>
</dbReference>
<keyword evidence="3 6" id="KW-0812">Transmembrane</keyword>
<dbReference type="Pfam" id="PF06271">
    <property type="entry name" value="RDD"/>
    <property type="match status" value="1"/>
</dbReference>
<comment type="subcellular location">
    <subcellularLocation>
        <location evidence="1">Cell membrane</location>
        <topology evidence="1">Multi-pass membrane protein</topology>
    </subcellularLocation>
</comment>
<comment type="caution">
    <text evidence="8">The sequence shown here is derived from an EMBL/GenBank/DDBJ whole genome shotgun (WGS) entry which is preliminary data.</text>
</comment>
<evidence type="ECO:0000259" key="7">
    <source>
        <dbReference type="Pfam" id="PF06271"/>
    </source>
</evidence>
<dbReference type="PANTHER" id="PTHR36115">
    <property type="entry name" value="PROLINE-RICH ANTIGEN HOMOLOG-RELATED"/>
    <property type="match status" value="1"/>
</dbReference>
<evidence type="ECO:0000256" key="3">
    <source>
        <dbReference type="ARBA" id="ARBA00022692"/>
    </source>
</evidence>
<dbReference type="eggNOG" id="COG1714">
    <property type="taxonomic scope" value="Bacteria"/>
</dbReference>